<dbReference type="GO" id="GO:0008270">
    <property type="term" value="F:zinc ion binding"/>
    <property type="evidence" value="ECO:0007669"/>
    <property type="project" value="UniProtKB-KW"/>
</dbReference>
<protein>
    <submittedName>
        <fullName evidence="11">GATA-binding factor 2</fullName>
    </submittedName>
</protein>
<evidence type="ECO:0000256" key="3">
    <source>
        <dbReference type="ARBA" id="ARBA00022771"/>
    </source>
</evidence>
<dbReference type="PRINTS" id="PR00619">
    <property type="entry name" value="GATAZNFINGER"/>
</dbReference>
<dbReference type="GeneID" id="114859456"/>
<evidence type="ECO:0000256" key="6">
    <source>
        <dbReference type="ARBA" id="ARBA00023242"/>
    </source>
</evidence>
<dbReference type="Gene3D" id="3.30.50.10">
    <property type="entry name" value="Erythroid Transcription Factor GATA-1, subunit A"/>
    <property type="match status" value="2"/>
</dbReference>
<dbReference type="KEGG" id="bspl:114859456"/>
<dbReference type="CDD" id="cd00202">
    <property type="entry name" value="ZnF_GATA"/>
    <property type="match status" value="1"/>
</dbReference>
<keyword evidence="6" id="KW-0539">Nucleus</keyword>
<feature type="region of interest" description="Disordered" evidence="8">
    <location>
        <begin position="197"/>
        <end position="232"/>
    </location>
</feature>
<keyword evidence="4" id="KW-0862">Zinc</keyword>
<evidence type="ECO:0000313" key="11">
    <source>
        <dbReference type="RefSeq" id="XP_055366515.1"/>
    </source>
</evidence>
<comment type="subcellular location">
    <subcellularLocation>
        <location evidence="1">Nucleus</location>
    </subcellularLocation>
</comment>
<dbReference type="SMART" id="SM00401">
    <property type="entry name" value="ZnF_GATA"/>
    <property type="match status" value="2"/>
</dbReference>
<evidence type="ECO:0000313" key="10">
    <source>
        <dbReference type="Proteomes" id="UP000515150"/>
    </source>
</evidence>
<dbReference type="PANTHER" id="PTHR10071:SF281">
    <property type="entry name" value="BOX A-BINDING FACTOR-RELATED"/>
    <property type="match status" value="1"/>
</dbReference>
<dbReference type="InterPro" id="IPR013088">
    <property type="entry name" value="Znf_NHR/GATA"/>
</dbReference>
<keyword evidence="5" id="KW-0010">Activator</keyword>
<dbReference type="RefSeq" id="XP_055366515.1">
    <property type="nucleotide sequence ID" value="XM_055510540.1"/>
</dbReference>
<dbReference type="PROSITE" id="PS50114">
    <property type="entry name" value="GATA_ZN_FINGER_2"/>
    <property type="match status" value="2"/>
</dbReference>
<dbReference type="GO" id="GO:0005634">
    <property type="term" value="C:nucleus"/>
    <property type="evidence" value="ECO:0007669"/>
    <property type="project" value="UniProtKB-SubCell"/>
</dbReference>
<evidence type="ECO:0000259" key="9">
    <source>
        <dbReference type="PROSITE" id="PS50114"/>
    </source>
</evidence>
<dbReference type="FunFam" id="3.30.50.10:FF:000002">
    <property type="entry name" value="Gata transcription factor gatad"/>
    <property type="match status" value="1"/>
</dbReference>
<evidence type="ECO:0000256" key="4">
    <source>
        <dbReference type="ARBA" id="ARBA00022833"/>
    </source>
</evidence>
<sequence>MTSDWSETSMINTEDNPALSHTLLRSPIASLDVMPPYQWLDNLSCQSAATVPTPPSYFYSSLTLPPSLIHPPGGSSCYDSSCSSSGPLSCRWGLAAGSEQLECVNCGATSAPLWTPDSTGGHLCNTCGLLQKTNNRPLLRPKRRRAMTRKTGTQCFNCETVTTSLWRRNAAGQPVCNACGLYYKLHQANRPLTMKKDEILTRHRKPKNWKSRTGNQSESQQTWPVPPLKTPF</sequence>
<keyword evidence="3 7" id="KW-0863">Zinc-finger</keyword>
<feature type="domain" description="GATA-type" evidence="9">
    <location>
        <begin position="149"/>
        <end position="202"/>
    </location>
</feature>
<organism evidence="10 11">
    <name type="scientific">Betta splendens</name>
    <name type="common">Siamese fighting fish</name>
    <dbReference type="NCBI Taxonomy" id="158456"/>
    <lineage>
        <taxon>Eukaryota</taxon>
        <taxon>Metazoa</taxon>
        <taxon>Chordata</taxon>
        <taxon>Craniata</taxon>
        <taxon>Vertebrata</taxon>
        <taxon>Euteleostomi</taxon>
        <taxon>Actinopterygii</taxon>
        <taxon>Neopterygii</taxon>
        <taxon>Teleostei</taxon>
        <taxon>Neoteleostei</taxon>
        <taxon>Acanthomorphata</taxon>
        <taxon>Anabantaria</taxon>
        <taxon>Anabantiformes</taxon>
        <taxon>Anabantoidei</taxon>
        <taxon>Osphronemidae</taxon>
        <taxon>Betta</taxon>
    </lineage>
</organism>
<accession>A0A9W2XY52</accession>
<dbReference type="Proteomes" id="UP000515150">
    <property type="component" value="Chromosome 7"/>
</dbReference>
<dbReference type="GO" id="GO:0000122">
    <property type="term" value="P:negative regulation of transcription by RNA polymerase II"/>
    <property type="evidence" value="ECO:0007669"/>
    <property type="project" value="TreeGrafter"/>
</dbReference>
<dbReference type="GO" id="GO:0000981">
    <property type="term" value="F:DNA-binding transcription factor activity, RNA polymerase II-specific"/>
    <property type="evidence" value="ECO:0007669"/>
    <property type="project" value="TreeGrafter"/>
</dbReference>
<feature type="compositionally biased region" description="Polar residues" evidence="8">
    <location>
        <begin position="211"/>
        <end position="223"/>
    </location>
</feature>
<evidence type="ECO:0000256" key="2">
    <source>
        <dbReference type="ARBA" id="ARBA00022723"/>
    </source>
</evidence>
<feature type="domain" description="GATA-type" evidence="9">
    <location>
        <begin position="97"/>
        <end position="149"/>
    </location>
</feature>
<dbReference type="SUPFAM" id="SSF57716">
    <property type="entry name" value="Glucocorticoid receptor-like (DNA-binding domain)"/>
    <property type="match status" value="2"/>
</dbReference>
<dbReference type="GO" id="GO:0000978">
    <property type="term" value="F:RNA polymerase II cis-regulatory region sequence-specific DNA binding"/>
    <property type="evidence" value="ECO:0007669"/>
    <property type="project" value="TreeGrafter"/>
</dbReference>
<dbReference type="Pfam" id="PF00320">
    <property type="entry name" value="GATA"/>
    <property type="match status" value="2"/>
</dbReference>
<dbReference type="PROSITE" id="PS00344">
    <property type="entry name" value="GATA_ZN_FINGER_1"/>
    <property type="match status" value="1"/>
</dbReference>
<dbReference type="PANTHER" id="PTHR10071">
    <property type="entry name" value="TRANSCRIPTION FACTOR GATA FAMILY MEMBER"/>
    <property type="match status" value="1"/>
</dbReference>
<keyword evidence="2" id="KW-0479">Metal-binding</keyword>
<dbReference type="AlphaFoldDB" id="A0A9W2XY52"/>
<evidence type="ECO:0000256" key="7">
    <source>
        <dbReference type="PROSITE-ProRule" id="PRU00094"/>
    </source>
</evidence>
<dbReference type="CTD" id="564960"/>
<evidence type="ECO:0000256" key="1">
    <source>
        <dbReference type="ARBA" id="ARBA00004123"/>
    </source>
</evidence>
<dbReference type="InterPro" id="IPR039355">
    <property type="entry name" value="Transcription_factor_GATA"/>
</dbReference>
<evidence type="ECO:0000256" key="8">
    <source>
        <dbReference type="SAM" id="MobiDB-lite"/>
    </source>
</evidence>
<name>A0A9W2XY52_BETSP</name>
<dbReference type="OrthoDB" id="515401at2759"/>
<dbReference type="GO" id="GO:0045165">
    <property type="term" value="P:cell fate commitment"/>
    <property type="evidence" value="ECO:0007669"/>
    <property type="project" value="TreeGrafter"/>
</dbReference>
<keyword evidence="10" id="KW-1185">Reference proteome</keyword>
<gene>
    <name evidence="11" type="primary">gata1b</name>
</gene>
<dbReference type="GO" id="GO:0045944">
    <property type="term" value="P:positive regulation of transcription by RNA polymerase II"/>
    <property type="evidence" value="ECO:0007669"/>
    <property type="project" value="TreeGrafter"/>
</dbReference>
<reference evidence="11" key="1">
    <citation type="submission" date="2025-08" db="UniProtKB">
        <authorList>
            <consortium name="RefSeq"/>
        </authorList>
    </citation>
    <scope>IDENTIFICATION</scope>
</reference>
<dbReference type="InterPro" id="IPR000679">
    <property type="entry name" value="Znf_GATA"/>
</dbReference>
<proteinExistence type="predicted"/>
<evidence type="ECO:0000256" key="5">
    <source>
        <dbReference type="ARBA" id="ARBA00023159"/>
    </source>
</evidence>